<geneLocation type="plasmid" evidence="2 3">
    <name>pBN2</name>
</geneLocation>
<dbReference type="EMBL" id="CP022992">
    <property type="protein sequence ID" value="ASW03745.1"/>
    <property type="molecule type" value="Genomic_DNA"/>
</dbReference>
<keyword evidence="3" id="KW-1185">Reference proteome</keyword>
<feature type="domain" description="DUF2726" evidence="1">
    <location>
        <begin position="34"/>
        <end position="145"/>
    </location>
</feature>
<dbReference type="RefSeq" id="WP_059888468.1">
    <property type="nucleotide sequence ID" value="NZ_CP022992.1"/>
</dbReference>
<evidence type="ECO:0000313" key="2">
    <source>
        <dbReference type="EMBL" id="ASW03745.1"/>
    </source>
</evidence>
<keyword evidence="2" id="KW-0614">Plasmid</keyword>
<dbReference type="Pfam" id="PF10881">
    <property type="entry name" value="DUF2726"/>
    <property type="match status" value="1"/>
</dbReference>
<evidence type="ECO:0000259" key="1">
    <source>
        <dbReference type="Pfam" id="PF10881"/>
    </source>
</evidence>
<organism evidence="2 3">
    <name type="scientific">Paraburkholderia aromaticivorans</name>
    <dbReference type="NCBI Taxonomy" id="2026199"/>
    <lineage>
        <taxon>Bacteria</taxon>
        <taxon>Pseudomonadati</taxon>
        <taxon>Pseudomonadota</taxon>
        <taxon>Betaproteobacteria</taxon>
        <taxon>Burkholderiales</taxon>
        <taxon>Burkholderiaceae</taxon>
        <taxon>Paraburkholderia</taxon>
    </lineage>
</organism>
<dbReference type="KEGG" id="parb:CJU94_36760"/>
<dbReference type="AlphaFoldDB" id="A0A248VXZ9"/>
<dbReference type="OrthoDB" id="6882268at2"/>
<gene>
    <name evidence="2" type="ORF">CJU94_36760</name>
</gene>
<accession>A0A248VXZ9</accession>
<name>A0A248VXZ9_9BURK</name>
<protein>
    <submittedName>
        <fullName evidence="2">DUF2726 domain-containing protein</fullName>
    </submittedName>
</protein>
<dbReference type="Proteomes" id="UP000215158">
    <property type="component" value="Plasmid pBN2"/>
</dbReference>
<sequence>MHLNLSLLAVMLLVGLVFAVGNKRKTPDPRYCARPLMTSNEMEFFERLRRALPDEHIFPQVAMSALIEPRPGTGKRLSDFNRISQKRVDFAIYDTALQLLAVVELDDRTHNRKRDAARDAALATASIRTIRFRSTRKPTEAEIRLAMFSDGDVAPVDPSNKGPLVVERTAGIRGWRA</sequence>
<reference evidence="2 3" key="1">
    <citation type="submission" date="2017-08" db="EMBL/GenBank/DDBJ databases">
        <title>Identification and genetic characteristics of simultaneous BTEX- and naphthalene-degrading Paraburkholderia sp. BN5 isolated from petroleum-contaminated soil.</title>
        <authorList>
            <person name="Lee Y."/>
            <person name="Jeon C.O."/>
        </authorList>
    </citation>
    <scope>NUCLEOTIDE SEQUENCE [LARGE SCALE GENOMIC DNA]</scope>
    <source>
        <strain evidence="2 3">BN5</strain>
        <plasmid evidence="2 3">pBN2</plasmid>
    </source>
</reference>
<evidence type="ECO:0000313" key="3">
    <source>
        <dbReference type="Proteomes" id="UP000215158"/>
    </source>
</evidence>
<proteinExistence type="predicted"/>
<dbReference type="InterPro" id="IPR024402">
    <property type="entry name" value="DUF2726"/>
</dbReference>